<protein>
    <submittedName>
        <fullName evidence="3">YigZ family protein</fullName>
    </submittedName>
</protein>
<evidence type="ECO:0000313" key="3">
    <source>
        <dbReference type="EMBL" id="RWU10246.1"/>
    </source>
</evidence>
<organism evidence="3 4">
    <name type="scientific">Pedobacter chitinilyticus</name>
    <dbReference type="NCBI Taxonomy" id="2233776"/>
    <lineage>
        <taxon>Bacteria</taxon>
        <taxon>Pseudomonadati</taxon>
        <taxon>Bacteroidota</taxon>
        <taxon>Sphingobacteriia</taxon>
        <taxon>Sphingobacteriales</taxon>
        <taxon>Sphingobacteriaceae</taxon>
        <taxon>Pedobacter</taxon>
    </lineage>
</organism>
<dbReference type="GO" id="GO:0006446">
    <property type="term" value="P:regulation of translational initiation"/>
    <property type="evidence" value="ECO:0007669"/>
    <property type="project" value="TreeGrafter"/>
</dbReference>
<dbReference type="OrthoDB" id="9813771at2"/>
<dbReference type="Pfam" id="PF01205">
    <property type="entry name" value="Impact_N"/>
    <property type="match status" value="1"/>
</dbReference>
<name>A0A3S3PPZ4_9SPHI</name>
<sequence length="204" mass="23197">MLFNDTYQTITQTSEGIFRDKGSKFIAYTYPIKLEADVKEIITKLRTEHPKARHFCWALRLSPDRNVFKLNDDGEPSGTAGRPILNTLLSADVTNILVVVVRYFGGTLLGVPGLINAYKNATVEALNASEIITKTVNDVYELEFDYLMMNDVMRTMKEEQLNIIQQNFDTYCSLTFEVRKANLNLVIKKLDKIEGLKITYLGTI</sequence>
<evidence type="ECO:0000259" key="2">
    <source>
        <dbReference type="Pfam" id="PF01205"/>
    </source>
</evidence>
<feature type="domain" description="Impact N-terminal" evidence="2">
    <location>
        <begin position="21"/>
        <end position="126"/>
    </location>
</feature>
<dbReference type="PANTHER" id="PTHR16301:SF20">
    <property type="entry name" value="IMPACT FAMILY MEMBER YIGZ"/>
    <property type="match status" value="1"/>
</dbReference>
<dbReference type="InterPro" id="IPR001498">
    <property type="entry name" value="Impact_N"/>
</dbReference>
<dbReference type="InterPro" id="IPR023582">
    <property type="entry name" value="Impact"/>
</dbReference>
<dbReference type="InterPro" id="IPR020568">
    <property type="entry name" value="Ribosomal_Su5_D2-typ_SF"/>
</dbReference>
<dbReference type="SUPFAM" id="SSF54211">
    <property type="entry name" value="Ribosomal protein S5 domain 2-like"/>
    <property type="match status" value="1"/>
</dbReference>
<dbReference type="InterPro" id="IPR036956">
    <property type="entry name" value="Impact_N_sf"/>
</dbReference>
<dbReference type="InterPro" id="IPR020569">
    <property type="entry name" value="UPF0029_Impact_CS"/>
</dbReference>
<accession>A0A3S3PPZ4</accession>
<gene>
    <name evidence="3" type="ORF">DPV69_02560</name>
</gene>
<evidence type="ECO:0000256" key="1">
    <source>
        <dbReference type="ARBA" id="ARBA00007665"/>
    </source>
</evidence>
<evidence type="ECO:0000313" key="4">
    <source>
        <dbReference type="Proteomes" id="UP000284120"/>
    </source>
</evidence>
<dbReference type="AlphaFoldDB" id="A0A3S3PPZ4"/>
<dbReference type="EMBL" id="SAYW01000001">
    <property type="protein sequence ID" value="RWU10246.1"/>
    <property type="molecule type" value="Genomic_DNA"/>
</dbReference>
<dbReference type="GO" id="GO:0005737">
    <property type="term" value="C:cytoplasm"/>
    <property type="evidence" value="ECO:0007669"/>
    <property type="project" value="TreeGrafter"/>
</dbReference>
<reference evidence="3 4" key="1">
    <citation type="submission" date="2018-06" db="EMBL/GenBank/DDBJ databases">
        <title>Pedobacter endophyticus sp. nov., an endophytic bacterium isolated from a leaf of Triticum aestivum.</title>
        <authorList>
            <person name="Zhang L."/>
        </authorList>
    </citation>
    <scope>NUCLEOTIDE SEQUENCE [LARGE SCALE GENOMIC DNA]</scope>
    <source>
        <strain evidence="3 4">CM134L-2</strain>
    </source>
</reference>
<keyword evidence="4" id="KW-1185">Reference proteome</keyword>
<dbReference type="Proteomes" id="UP000284120">
    <property type="component" value="Unassembled WGS sequence"/>
</dbReference>
<comment type="caution">
    <text evidence="3">The sequence shown here is derived from an EMBL/GenBank/DDBJ whole genome shotgun (WGS) entry which is preliminary data.</text>
</comment>
<dbReference type="PANTHER" id="PTHR16301">
    <property type="entry name" value="IMPACT-RELATED"/>
    <property type="match status" value="1"/>
</dbReference>
<proteinExistence type="inferred from homology"/>
<dbReference type="PROSITE" id="PS00910">
    <property type="entry name" value="UPF0029"/>
    <property type="match status" value="1"/>
</dbReference>
<dbReference type="RefSeq" id="WP_113645740.1">
    <property type="nucleotide sequence ID" value="NZ_QMHN01000001.1"/>
</dbReference>
<dbReference type="Gene3D" id="3.30.230.30">
    <property type="entry name" value="Impact, N-terminal domain"/>
    <property type="match status" value="1"/>
</dbReference>
<comment type="similarity">
    <text evidence="1">Belongs to the IMPACT family.</text>
</comment>